<dbReference type="SUPFAM" id="SSF46689">
    <property type="entry name" value="Homeodomain-like"/>
    <property type="match status" value="1"/>
</dbReference>
<dbReference type="InterPro" id="IPR017887">
    <property type="entry name" value="TF_TCP_subgr"/>
</dbReference>
<reference evidence="11" key="1">
    <citation type="journal article" date="2017" name="Plant J.">
        <title>The pomegranate (Punica granatum L.) genome and the genomics of punicalagin biosynthesis.</title>
        <authorList>
            <person name="Qin G."/>
            <person name="Xu C."/>
            <person name="Ming R."/>
            <person name="Tang H."/>
            <person name="Guyot R."/>
            <person name="Kramer E.M."/>
            <person name="Hu Y."/>
            <person name="Yi X."/>
            <person name="Qi Y."/>
            <person name="Xu X."/>
            <person name="Gao Z."/>
            <person name="Pan H."/>
            <person name="Jian J."/>
            <person name="Tian Y."/>
            <person name="Yue Z."/>
            <person name="Xu Y."/>
        </authorList>
    </citation>
    <scope>NUCLEOTIDE SEQUENCE [LARGE SCALE GENOMIC DNA]</scope>
    <source>
        <strain evidence="11">cv. Dabenzi</strain>
    </source>
</reference>
<evidence type="ECO:0000256" key="3">
    <source>
        <dbReference type="ARBA" id="ARBA00022737"/>
    </source>
</evidence>
<dbReference type="InterPro" id="IPR055414">
    <property type="entry name" value="LRR_R13L4/SHOC2-like"/>
</dbReference>
<dbReference type="Pfam" id="PF00249">
    <property type="entry name" value="Myb_DNA-binding"/>
    <property type="match status" value="1"/>
</dbReference>
<dbReference type="CDD" id="cd00167">
    <property type="entry name" value="SANT"/>
    <property type="match status" value="1"/>
</dbReference>
<keyword evidence="5" id="KW-0539">Nucleus</keyword>
<evidence type="ECO:0000256" key="5">
    <source>
        <dbReference type="ARBA" id="ARBA00023242"/>
    </source>
</evidence>
<evidence type="ECO:0000259" key="8">
    <source>
        <dbReference type="PROSITE" id="PS51294"/>
    </source>
</evidence>
<dbReference type="InterPro" id="IPR009057">
    <property type="entry name" value="Homeodomain-like_sf"/>
</dbReference>
<dbReference type="GO" id="GO:0080142">
    <property type="term" value="P:regulation of salicylic acid biosynthetic process"/>
    <property type="evidence" value="ECO:0007669"/>
    <property type="project" value="TreeGrafter"/>
</dbReference>
<feature type="domain" description="Myb-like" evidence="7">
    <location>
        <begin position="332"/>
        <end position="383"/>
    </location>
</feature>
<feature type="region of interest" description="Disordered" evidence="6">
    <location>
        <begin position="107"/>
        <end position="136"/>
    </location>
</feature>
<dbReference type="PROSITE" id="PS51294">
    <property type="entry name" value="HTH_MYB"/>
    <property type="match status" value="1"/>
</dbReference>
<dbReference type="InterPro" id="IPR046831">
    <property type="entry name" value="Calmodulin_bind_N"/>
</dbReference>
<dbReference type="PANTHER" id="PTHR31713:SF43">
    <property type="entry name" value="CALMODULIN-BINDING PROTEIN 60 G"/>
    <property type="match status" value="1"/>
</dbReference>
<dbReference type="Pfam" id="PF23598">
    <property type="entry name" value="LRR_14"/>
    <property type="match status" value="1"/>
</dbReference>
<dbReference type="InterPro" id="IPR017930">
    <property type="entry name" value="Myb_dom"/>
</dbReference>
<proteinExistence type="predicted"/>
<dbReference type="InterPro" id="IPR032675">
    <property type="entry name" value="LRR_dom_sf"/>
</dbReference>
<dbReference type="EMBL" id="MTKT01001287">
    <property type="protein sequence ID" value="OWM84861.1"/>
    <property type="molecule type" value="Genomic_DNA"/>
</dbReference>
<dbReference type="SMART" id="SM00717">
    <property type="entry name" value="SANT"/>
    <property type="match status" value="1"/>
</dbReference>
<dbReference type="Pfam" id="PF23247">
    <property type="entry name" value="LRR_RPS2"/>
    <property type="match status" value="1"/>
</dbReference>
<dbReference type="InterPro" id="IPR012416">
    <property type="entry name" value="CBP60"/>
</dbReference>
<keyword evidence="4" id="KW-0611">Plant defense</keyword>
<dbReference type="GO" id="GO:0005634">
    <property type="term" value="C:nucleus"/>
    <property type="evidence" value="ECO:0007669"/>
    <property type="project" value="UniProtKB-SubCell"/>
</dbReference>
<dbReference type="AlphaFoldDB" id="A0A218XK65"/>
<feature type="compositionally biased region" description="Basic and acidic residues" evidence="6">
    <location>
        <begin position="27"/>
        <end position="42"/>
    </location>
</feature>
<evidence type="ECO:0000313" key="11">
    <source>
        <dbReference type="Proteomes" id="UP000197138"/>
    </source>
</evidence>
<evidence type="ECO:0000256" key="2">
    <source>
        <dbReference type="ARBA" id="ARBA00022614"/>
    </source>
</evidence>
<evidence type="ECO:0000256" key="6">
    <source>
        <dbReference type="SAM" id="MobiDB-lite"/>
    </source>
</evidence>
<dbReference type="InterPro" id="IPR003591">
    <property type="entry name" value="Leu-rich_rpt_typical-subtyp"/>
</dbReference>
<comment type="subcellular location">
    <subcellularLocation>
        <location evidence="1">Nucleus</location>
    </subcellularLocation>
</comment>
<protein>
    <submittedName>
        <fullName evidence="10">Uncharacterized protein</fullName>
    </submittedName>
</protein>
<dbReference type="PROSITE" id="PS50090">
    <property type="entry name" value="MYB_LIKE"/>
    <property type="match status" value="1"/>
</dbReference>
<dbReference type="GO" id="GO:0043565">
    <property type="term" value="F:sequence-specific DNA binding"/>
    <property type="evidence" value="ECO:0007669"/>
    <property type="project" value="TreeGrafter"/>
</dbReference>
<dbReference type="InterPro" id="IPR057135">
    <property type="entry name" value="At4g27190-like_LRR"/>
</dbReference>
<dbReference type="SMART" id="SM00369">
    <property type="entry name" value="LRR_TYP"/>
    <property type="match status" value="2"/>
</dbReference>
<dbReference type="SUPFAM" id="SSF52058">
    <property type="entry name" value="L domain-like"/>
    <property type="match status" value="1"/>
</dbReference>
<evidence type="ECO:0000259" key="7">
    <source>
        <dbReference type="PROSITE" id="PS50090"/>
    </source>
</evidence>
<gene>
    <name evidence="10" type="ORF">CDL15_Pgr027648</name>
</gene>
<sequence length="1134" mass="126804">MMASAGGGGAVAKTLLRWRGSGIPAKDAPRAAGRKDRQGEVRTTGDIRDLRIQLSVPAAIIFYNVQDLLGYDQPSKTVEWLIDAASESISQLSSLKSSFSSAAEQLSDKNKSVSVGEDESRPESFHLDLNNDPNSPDCPNPDQQWCISCSESACSTCLPLQKSSLTIPEETSRGESALLRLEFVNKLPANIFTGSWLVDEENNPIKLRLLNERTHKIVSAHPLSSERIEIVVLDGDFGCHEPEEDWTEQDFSACIIRETEGRRPLLTGELSVTLREGVACLGGIAFTDNSSWTRSNKFRLGARIIRQAPAEGARIKEARSESFVVNDHCGPLKKGPWSVEEDTKLTNYIKRYECTYCCRWQAIAASLPGRTDNEIKNFWNTHLKKRVLQTEKNPPSSESGGSCSSITLNATAVQQGRRTLKIKKVPSHNGQNQREDIFTLALGNISNAMQCLGDNADPMLDGCSKGIDIEPIPLEVQLQSDLDNPLSESFQEDIHFAVATMQSSPFAASDEGCMQVEMSSDANIGHAENHDTLSWELFHQNAGEVMLSMEIQTIAKEIVRACARDSRSLTLMARALRNVSDTEIWEYALDSLSLQHASCRDDYENLSVNVLKFCIELLDDDVTRNCLKSLAMQSKSKEVGRASMLDSWIGDGMLVTRSEGEIIVKNLLDAKLLELSENGELVKFVDIGQHLVHLALHPEEGSELLMQGGLGLVEPTEVEEWERTKEICLMHNNLTEFPENPRCPSLLPLFLQRNHKLRVIPSLFFRHMPALEVLNLSRTHIKSLPDSLFQLVSLQRLFLNECILLRTLSAKVGGLRNLEVLDLKGTKLMGLPKEIEQLVNLTCLEVSILSTSCKLSEEPHPLIPSRVLLSLSQLEELNIDVGPDAERWDSCMEVLVDGICSLGRLNTLKFYFTKVELMRQFDPTSLSHFRIIIGKHIGCIMSRLPPDIEFKLECWDRYLKYIHGKGILQDVMKVLRKADAFFLDRHTDLKKLSDFGKENLEYLRCCVLGECNELQVLNDGEDFGEQGDRICLGSLKYLYVYYVKNLEAIWRGPVQKGSLSCLKSLTLRTCPKITSIFTRELLENLCNLEELTLEDCPALVSLVSCKRCSLRNILLPAQVEEDEASLPAAIDEHL</sequence>
<dbReference type="Gene3D" id="3.80.10.10">
    <property type="entry name" value="Ribonuclease Inhibitor"/>
    <property type="match status" value="2"/>
</dbReference>
<evidence type="ECO:0000313" key="10">
    <source>
        <dbReference type="EMBL" id="OWM84861.1"/>
    </source>
</evidence>
<dbReference type="PROSITE" id="PS51369">
    <property type="entry name" value="TCP"/>
    <property type="match status" value="1"/>
</dbReference>
<dbReference type="GO" id="GO:0003700">
    <property type="term" value="F:DNA-binding transcription factor activity"/>
    <property type="evidence" value="ECO:0007669"/>
    <property type="project" value="TreeGrafter"/>
</dbReference>
<feature type="domain" description="TCP" evidence="9">
    <location>
        <begin position="34"/>
        <end position="92"/>
    </location>
</feature>
<dbReference type="Gene3D" id="1.10.10.60">
    <property type="entry name" value="Homeodomain-like"/>
    <property type="match status" value="1"/>
</dbReference>
<evidence type="ECO:0000256" key="1">
    <source>
        <dbReference type="ARBA" id="ARBA00004123"/>
    </source>
</evidence>
<dbReference type="InterPro" id="IPR001611">
    <property type="entry name" value="Leu-rich_rpt"/>
</dbReference>
<dbReference type="GO" id="GO:0005516">
    <property type="term" value="F:calmodulin binding"/>
    <property type="evidence" value="ECO:0007669"/>
    <property type="project" value="InterPro"/>
</dbReference>
<dbReference type="Gene3D" id="1.10.8.430">
    <property type="entry name" value="Helical domain of apoptotic protease-activating factors"/>
    <property type="match status" value="1"/>
</dbReference>
<comment type="caution">
    <text evidence="10">The sequence shown here is derived from an EMBL/GenBank/DDBJ whole genome shotgun (WGS) entry which is preliminary data.</text>
</comment>
<dbReference type="PANTHER" id="PTHR31713">
    <property type="entry name" value="OS02G0177800 PROTEIN"/>
    <property type="match status" value="1"/>
</dbReference>
<dbReference type="InterPro" id="IPR042197">
    <property type="entry name" value="Apaf_helical"/>
</dbReference>
<evidence type="ECO:0000256" key="4">
    <source>
        <dbReference type="ARBA" id="ARBA00022821"/>
    </source>
</evidence>
<feature type="region of interest" description="Disordered" evidence="6">
    <location>
        <begin position="22"/>
        <end position="42"/>
    </location>
</feature>
<dbReference type="PROSITE" id="PS51450">
    <property type="entry name" value="LRR"/>
    <property type="match status" value="1"/>
</dbReference>
<dbReference type="Proteomes" id="UP000197138">
    <property type="component" value="Unassembled WGS sequence"/>
</dbReference>
<dbReference type="InterPro" id="IPR001005">
    <property type="entry name" value="SANT/Myb"/>
</dbReference>
<keyword evidence="3" id="KW-0677">Repeat</keyword>
<evidence type="ECO:0000259" key="9">
    <source>
        <dbReference type="PROSITE" id="PS51369"/>
    </source>
</evidence>
<organism evidence="10 11">
    <name type="scientific">Punica granatum</name>
    <name type="common">Pomegranate</name>
    <dbReference type="NCBI Taxonomy" id="22663"/>
    <lineage>
        <taxon>Eukaryota</taxon>
        <taxon>Viridiplantae</taxon>
        <taxon>Streptophyta</taxon>
        <taxon>Embryophyta</taxon>
        <taxon>Tracheophyta</taxon>
        <taxon>Spermatophyta</taxon>
        <taxon>Magnoliopsida</taxon>
        <taxon>eudicotyledons</taxon>
        <taxon>Gunneridae</taxon>
        <taxon>Pentapetalae</taxon>
        <taxon>rosids</taxon>
        <taxon>malvids</taxon>
        <taxon>Myrtales</taxon>
        <taxon>Lythraceae</taxon>
        <taxon>Punica</taxon>
    </lineage>
</organism>
<accession>A0A218XK65</accession>
<dbReference type="Pfam" id="PF07887">
    <property type="entry name" value="Calmodulin_bind"/>
    <property type="match status" value="1"/>
</dbReference>
<feature type="domain" description="HTH myb-type" evidence="8">
    <location>
        <begin position="332"/>
        <end position="387"/>
    </location>
</feature>
<keyword evidence="2" id="KW-0433">Leucine-rich repeat</keyword>
<name>A0A218XK65_PUNGR</name>
<dbReference type="Pfam" id="PF03634">
    <property type="entry name" value="TCP"/>
    <property type="match status" value="1"/>
</dbReference>